<name>A0A429G9U3_9CREN</name>
<organism evidence="3 4">
    <name type="scientific">Candidatus Korarchaeum cryptofilum</name>
    <dbReference type="NCBI Taxonomy" id="498846"/>
    <lineage>
        <taxon>Archaea</taxon>
        <taxon>Thermoproteota</taxon>
        <taxon>Candidatus Korarchaeia</taxon>
        <taxon>Candidatus Korarchaeales</taxon>
        <taxon>Candidatus Korarchaeaceae</taxon>
        <taxon>Candidatus Korarchaeum</taxon>
    </lineage>
</organism>
<dbReference type="NCBIfam" id="NF001220">
    <property type="entry name" value="PRK00194.1"/>
    <property type="match status" value="1"/>
</dbReference>
<evidence type="ECO:0000313" key="3">
    <source>
        <dbReference type="EMBL" id="RSN70535.1"/>
    </source>
</evidence>
<dbReference type="PANTHER" id="PTHR34875:SF6">
    <property type="entry name" value="UPF0237 PROTEIN MJ1558"/>
    <property type="match status" value="1"/>
</dbReference>
<feature type="domain" description="ACT" evidence="2">
    <location>
        <begin position="8"/>
        <end position="82"/>
    </location>
</feature>
<dbReference type="InterPro" id="IPR050990">
    <property type="entry name" value="UPF0237/GcvR_regulator"/>
</dbReference>
<gene>
    <name evidence="3" type="ORF">D9Q81_00570</name>
</gene>
<sequence length="100" mass="11288">MPEGELIVISVLGVDRPGIVSEIPSALAEANANIVDISMTVLRGFFTMIMVVDISSSRKGLEELREELEERGKKVGVNVILIHEKVFRFMQRVWECLDMR</sequence>
<dbReference type="Gene3D" id="3.30.70.260">
    <property type="match status" value="1"/>
</dbReference>
<dbReference type="EMBL" id="RCOR01000006">
    <property type="protein sequence ID" value="RSN70535.1"/>
    <property type="molecule type" value="Genomic_DNA"/>
</dbReference>
<dbReference type="InterPro" id="IPR002912">
    <property type="entry name" value="ACT_dom"/>
</dbReference>
<reference evidence="3 4" key="1">
    <citation type="submission" date="2018-10" db="EMBL/GenBank/DDBJ databases">
        <title>Co-occurring genomic capacity for anaerobic methane metabolism and dissimilatory sulfite reduction discovered in the Korarchaeota.</title>
        <authorList>
            <person name="Mckay L.J."/>
            <person name="Dlakic M."/>
            <person name="Fields M.W."/>
            <person name="Delmont T.O."/>
            <person name="Eren A.M."/>
            <person name="Jay Z.J."/>
            <person name="Klingelsmith K.B."/>
            <person name="Rusch D.B."/>
            <person name="Inskeep W.P."/>
        </authorList>
    </citation>
    <scope>NUCLEOTIDE SEQUENCE [LARGE SCALE GENOMIC DNA]</scope>
    <source>
        <strain evidence="3 4">WS</strain>
    </source>
</reference>
<comment type="caution">
    <text evidence="3">The sequence shown here is derived from an EMBL/GenBank/DDBJ whole genome shotgun (WGS) entry which is preliminary data.</text>
</comment>
<comment type="similarity">
    <text evidence="1">Belongs to the UPF0237 family.</text>
</comment>
<dbReference type="Pfam" id="PF13740">
    <property type="entry name" value="ACT_6"/>
    <property type="match status" value="1"/>
</dbReference>
<proteinExistence type="inferred from homology"/>
<dbReference type="InterPro" id="IPR045865">
    <property type="entry name" value="ACT-like_dom_sf"/>
</dbReference>
<evidence type="ECO:0000256" key="1">
    <source>
        <dbReference type="HAMAP-Rule" id="MF_01054"/>
    </source>
</evidence>
<dbReference type="Proteomes" id="UP000278149">
    <property type="component" value="Unassembled WGS sequence"/>
</dbReference>
<evidence type="ECO:0000259" key="2">
    <source>
        <dbReference type="PROSITE" id="PS51671"/>
    </source>
</evidence>
<evidence type="ECO:0000313" key="4">
    <source>
        <dbReference type="Proteomes" id="UP000278149"/>
    </source>
</evidence>
<dbReference type="PROSITE" id="PS51671">
    <property type="entry name" value="ACT"/>
    <property type="match status" value="1"/>
</dbReference>
<protein>
    <recommendedName>
        <fullName evidence="1">UPF0237 protein D9Q81_00570</fullName>
    </recommendedName>
</protein>
<dbReference type="InterPro" id="IPR022986">
    <property type="entry name" value="UPF0237_ACT"/>
</dbReference>
<dbReference type="HAMAP" id="MF_01054">
    <property type="entry name" value="UPF0237"/>
    <property type="match status" value="1"/>
</dbReference>
<dbReference type="AlphaFoldDB" id="A0A429G9U3"/>
<dbReference type="RefSeq" id="WP_125740448.1">
    <property type="nucleotide sequence ID" value="NZ_RCOR01000006.1"/>
</dbReference>
<dbReference type="SUPFAM" id="SSF55021">
    <property type="entry name" value="ACT-like"/>
    <property type="match status" value="1"/>
</dbReference>
<dbReference type="PANTHER" id="PTHR34875">
    <property type="entry name" value="UPF0237 PROTEIN MJ1558"/>
    <property type="match status" value="1"/>
</dbReference>
<accession>A0A429G9U3</accession>